<dbReference type="AlphaFoldDB" id="G9YXR0"/>
<protein>
    <submittedName>
        <fullName evidence="1">Uncharacterized protein</fullName>
    </submittedName>
</protein>
<dbReference type="Proteomes" id="UP000004459">
    <property type="component" value="Unassembled WGS sequence"/>
</dbReference>
<proteinExistence type="predicted"/>
<dbReference type="HOGENOM" id="CLU_3153093_0_0_9"/>
<reference evidence="1 2" key="1">
    <citation type="submission" date="2011-08" db="EMBL/GenBank/DDBJ databases">
        <authorList>
            <person name="Weinstock G."/>
            <person name="Sodergren E."/>
            <person name="Clifton S."/>
            <person name="Fulton L."/>
            <person name="Fulton B."/>
            <person name="Courtney L."/>
            <person name="Fronick C."/>
            <person name="Harrison M."/>
            <person name="Strong C."/>
            <person name="Farmer C."/>
            <person name="Delahaunty K."/>
            <person name="Markovic C."/>
            <person name="Hall O."/>
            <person name="Minx P."/>
            <person name="Tomlinson C."/>
            <person name="Mitreva M."/>
            <person name="Hou S."/>
            <person name="Chen J."/>
            <person name="Wollam A."/>
            <person name="Pepin K.H."/>
            <person name="Johnson M."/>
            <person name="Bhonagiri V."/>
            <person name="Zhang X."/>
            <person name="Suruliraj S."/>
            <person name="Warren W."/>
            <person name="Chinwalla A."/>
            <person name="Mardis E.R."/>
            <person name="Wilson R.K."/>
        </authorList>
    </citation>
    <scope>NUCLEOTIDE SEQUENCE [LARGE SCALE GENOMIC DNA]</scope>
    <source>
        <strain evidence="1 2">ATCC 29863</strain>
    </source>
</reference>
<sequence>MPVPKGEIAAIPVNIVLPVVDASPAYLSVYNFIFIHPYHLRLFYAKSA</sequence>
<evidence type="ECO:0000313" key="2">
    <source>
        <dbReference type="Proteomes" id="UP000004459"/>
    </source>
</evidence>
<evidence type="ECO:0000313" key="1">
    <source>
        <dbReference type="EMBL" id="EHM37192.1"/>
    </source>
</evidence>
<gene>
    <name evidence="1" type="ORF">HMPREF0372_04328</name>
</gene>
<dbReference type="EMBL" id="AGCK01000343">
    <property type="protein sequence ID" value="EHM37192.1"/>
    <property type="molecule type" value="Genomic_DNA"/>
</dbReference>
<name>G9YXR0_FLAPL</name>
<organism evidence="1 2">
    <name type="scientific">Flavonifractor plautii ATCC 29863</name>
    <dbReference type="NCBI Taxonomy" id="411475"/>
    <lineage>
        <taxon>Bacteria</taxon>
        <taxon>Bacillati</taxon>
        <taxon>Bacillota</taxon>
        <taxon>Clostridia</taxon>
        <taxon>Eubacteriales</taxon>
        <taxon>Oscillospiraceae</taxon>
        <taxon>Flavonifractor</taxon>
    </lineage>
</organism>
<comment type="caution">
    <text evidence="1">The sequence shown here is derived from an EMBL/GenBank/DDBJ whole genome shotgun (WGS) entry which is preliminary data.</text>
</comment>
<accession>G9YXR0</accession>